<comment type="similarity">
    <text evidence="1">Belongs to the ABC transporter superfamily.</text>
</comment>
<dbReference type="InterPro" id="IPR050319">
    <property type="entry name" value="ABC_transp_ATP-bind"/>
</dbReference>
<organism evidence="6 7">
    <name type="scientific">Clostridium disporicum</name>
    <dbReference type="NCBI Taxonomy" id="84024"/>
    <lineage>
        <taxon>Bacteria</taxon>
        <taxon>Bacillati</taxon>
        <taxon>Bacillota</taxon>
        <taxon>Clostridia</taxon>
        <taxon>Eubacteriales</taxon>
        <taxon>Clostridiaceae</taxon>
        <taxon>Clostridium</taxon>
    </lineage>
</organism>
<dbReference type="NCBIfam" id="TIGR01727">
    <property type="entry name" value="oligo_HPY"/>
    <property type="match status" value="1"/>
</dbReference>
<proteinExistence type="inferred from homology"/>
<evidence type="ECO:0000313" key="6">
    <source>
        <dbReference type="EMBL" id="CUO37489.1"/>
    </source>
</evidence>
<dbReference type="Proteomes" id="UP000095594">
    <property type="component" value="Unassembled WGS sequence"/>
</dbReference>
<dbReference type="AlphaFoldDB" id="A0A174EM35"/>
<dbReference type="InterPro" id="IPR017871">
    <property type="entry name" value="ABC_transporter-like_CS"/>
</dbReference>
<evidence type="ECO:0000259" key="5">
    <source>
        <dbReference type="PROSITE" id="PS50893"/>
    </source>
</evidence>
<keyword evidence="4 6" id="KW-0067">ATP-binding</keyword>
<dbReference type="RefSeq" id="WP_055265154.1">
    <property type="nucleotide sequence ID" value="NZ_CABIXQ010000008.1"/>
</dbReference>
<dbReference type="SMART" id="SM00382">
    <property type="entry name" value="AAA"/>
    <property type="match status" value="1"/>
</dbReference>
<evidence type="ECO:0000256" key="1">
    <source>
        <dbReference type="ARBA" id="ARBA00005417"/>
    </source>
</evidence>
<dbReference type="OrthoDB" id="9806285at2"/>
<dbReference type="EC" id="3.6.3.-" evidence="6"/>
<dbReference type="InterPro" id="IPR027417">
    <property type="entry name" value="P-loop_NTPase"/>
</dbReference>
<dbReference type="Pfam" id="PF00005">
    <property type="entry name" value="ABC_tran"/>
    <property type="match status" value="1"/>
</dbReference>
<dbReference type="Pfam" id="PF08352">
    <property type="entry name" value="oligo_HPY"/>
    <property type="match status" value="1"/>
</dbReference>
<dbReference type="PANTHER" id="PTHR43776:SF8">
    <property type="entry name" value="ABC TRANSPORTER, ATP-BINDING PROTEIN"/>
    <property type="match status" value="1"/>
</dbReference>
<dbReference type="SUPFAM" id="SSF52540">
    <property type="entry name" value="P-loop containing nucleoside triphosphate hydrolases"/>
    <property type="match status" value="1"/>
</dbReference>
<dbReference type="InterPro" id="IPR003593">
    <property type="entry name" value="AAA+_ATPase"/>
</dbReference>
<dbReference type="Gene3D" id="3.40.50.300">
    <property type="entry name" value="P-loop containing nucleotide triphosphate hydrolases"/>
    <property type="match status" value="1"/>
</dbReference>
<dbReference type="GO" id="GO:0055085">
    <property type="term" value="P:transmembrane transport"/>
    <property type="evidence" value="ECO:0007669"/>
    <property type="project" value="UniProtKB-ARBA"/>
</dbReference>
<dbReference type="PROSITE" id="PS00211">
    <property type="entry name" value="ABC_TRANSPORTER_1"/>
    <property type="match status" value="1"/>
</dbReference>
<name>A0A174EM35_9CLOT</name>
<dbReference type="PANTHER" id="PTHR43776">
    <property type="entry name" value="TRANSPORT ATP-BINDING PROTEIN"/>
    <property type="match status" value="1"/>
</dbReference>
<reference evidence="6 7" key="1">
    <citation type="submission" date="2015-09" db="EMBL/GenBank/DDBJ databases">
        <authorList>
            <consortium name="Pathogen Informatics"/>
        </authorList>
    </citation>
    <scope>NUCLEOTIDE SEQUENCE [LARGE SCALE GENOMIC DNA]</scope>
    <source>
        <strain evidence="6 7">2789STDY5834856</strain>
    </source>
</reference>
<keyword evidence="2" id="KW-0813">Transport</keyword>
<gene>
    <name evidence="6" type="primary">appF1</name>
    <name evidence="6" type="ORF">ERS852471_01458</name>
</gene>
<sequence length="324" mass="36235">MSSENILEVKNLKKHFPIKAGVFQHVVGHVKSVDGVSFEIKRGQTFGLVGESGCGKTTIGRTILRLTEPTEGEAILNGKDIFKMSKRDLQKIRPELQIIFQDPYSSLDPRMPVGEIIGEAVRAHGIVPKEKYREYILQIMDDCGLRPYHIDRYPHEFSGGQRQRICIARALALNPSLIIADEPVSALDVSIQAQIINLMKELQAKRGISYLFISHDLSVIKYISDVIGVMYLGNLVEMASKDELFDNPMHPYTKALLSAVPVPDPDVKMDRTILEGDLPSPANPPVGCKFNTRCPECMEICTKEAPELKIMKNGHKIACHLYNK</sequence>
<evidence type="ECO:0000256" key="4">
    <source>
        <dbReference type="ARBA" id="ARBA00022840"/>
    </source>
</evidence>
<keyword evidence="6" id="KW-0378">Hydrolase</keyword>
<dbReference type="PROSITE" id="PS50893">
    <property type="entry name" value="ABC_TRANSPORTER_2"/>
    <property type="match status" value="1"/>
</dbReference>
<dbReference type="GO" id="GO:0015833">
    <property type="term" value="P:peptide transport"/>
    <property type="evidence" value="ECO:0007669"/>
    <property type="project" value="InterPro"/>
</dbReference>
<feature type="domain" description="ABC transporter" evidence="5">
    <location>
        <begin position="7"/>
        <end position="257"/>
    </location>
</feature>
<dbReference type="InterPro" id="IPR003439">
    <property type="entry name" value="ABC_transporter-like_ATP-bd"/>
</dbReference>
<dbReference type="GO" id="GO:0016887">
    <property type="term" value="F:ATP hydrolysis activity"/>
    <property type="evidence" value="ECO:0007669"/>
    <property type="project" value="InterPro"/>
</dbReference>
<accession>A0A174EM35</accession>
<keyword evidence="3" id="KW-0547">Nucleotide-binding</keyword>
<dbReference type="NCBIfam" id="NF008453">
    <property type="entry name" value="PRK11308.1"/>
    <property type="match status" value="1"/>
</dbReference>
<dbReference type="GO" id="GO:0005524">
    <property type="term" value="F:ATP binding"/>
    <property type="evidence" value="ECO:0007669"/>
    <property type="project" value="UniProtKB-KW"/>
</dbReference>
<protein>
    <submittedName>
        <fullName evidence="6">Oligopeptide transport ATP-binding protein AppF</fullName>
        <ecNumber evidence="6">3.6.3.-</ecNumber>
    </submittedName>
</protein>
<dbReference type="InterPro" id="IPR013563">
    <property type="entry name" value="Oligopep_ABC_C"/>
</dbReference>
<dbReference type="EMBL" id="CYZX01000008">
    <property type="protein sequence ID" value="CUO37489.1"/>
    <property type="molecule type" value="Genomic_DNA"/>
</dbReference>
<dbReference type="CDD" id="cd03257">
    <property type="entry name" value="ABC_NikE_OppD_transporters"/>
    <property type="match status" value="1"/>
</dbReference>
<evidence type="ECO:0000256" key="3">
    <source>
        <dbReference type="ARBA" id="ARBA00022741"/>
    </source>
</evidence>
<evidence type="ECO:0000313" key="7">
    <source>
        <dbReference type="Proteomes" id="UP000095594"/>
    </source>
</evidence>
<evidence type="ECO:0000256" key="2">
    <source>
        <dbReference type="ARBA" id="ARBA00022448"/>
    </source>
</evidence>
<dbReference type="FunFam" id="3.40.50.300:FF:000016">
    <property type="entry name" value="Oligopeptide ABC transporter ATP-binding component"/>
    <property type="match status" value="1"/>
</dbReference>